<evidence type="ECO:0000259" key="2">
    <source>
        <dbReference type="Pfam" id="PF13609"/>
    </source>
</evidence>
<feature type="signal peptide" evidence="1">
    <location>
        <begin position="1"/>
        <end position="20"/>
    </location>
</feature>
<evidence type="ECO:0000256" key="1">
    <source>
        <dbReference type="SAM" id="SignalP"/>
    </source>
</evidence>
<sequence>MKKVLFATTALIATASMAAADVRISGYGRFGLDYNDRNSNKITDPNYNGISETTITSRLRLQFDMSTETDGGVTLGARFRAQAESRDNAPGGAVFNGARFYASVGGFTLGVGNIIGAIEGMPGLYLETKSAGMGIDGAGFHSLVTNVAANVAGQFFNWDAYSSAGVGANGLEVLYSAGAFGGHLSYSTDNDTVVGGVRTAIGGDRIAVNLSYTFGDWTAALGLQDSDTIGEDKTVLTVAGKLGQFGVRLAYADNDGIDKFGIYGNMDIGAASNILLFVTSEDAADAGAIAQGRDNRDVTVGNDRGGEGESYGIHYSYDLGGGASFEAGAVKSSNDQTQVQAGVFFTF</sequence>
<reference evidence="3 4" key="1">
    <citation type="submission" date="2019-05" db="EMBL/GenBank/DDBJ databases">
        <title>Marivita sp. nov. isolated from sea sediment.</title>
        <authorList>
            <person name="Kim W."/>
        </authorList>
    </citation>
    <scope>NUCLEOTIDE SEQUENCE [LARGE SCALE GENOMIC DNA]</scope>
    <source>
        <strain evidence="3 4">CAU 1492</strain>
    </source>
</reference>
<keyword evidence="4" id="KW-1185">Reference proteome</keyword>
<proteinExistence type="predicted"/>
<gene>
    <name evidence="3" type="ORF">FGK64_17175</name>
</gene>
<feature type="domain" description="Porin" evidence="2">
    <location>
        <begin position="7"/>
        <end position="336"/>
    </location>
</feature>
<organism evidence="3 4">
    <name type="scientific">Arenibacterium halophilum</name>
    <dbReference type="NCBI Taxonomy" id="2583821"/>
    <lineage>
        <taxon>Bacteria</taxon>
        <taxon>Pseudomonadati</taxon>
        <taxon>Pseudomonadota</taxon>
        <taxon>Alphaproteobacteria</taxon>
        <taxon>Rhodobacterales</taxon>
        <taxon>Paracoccaceae</taxon>
        <taxon>Arenibacterium</taxon>
    </lineage>
</organism>
<comment type="caution">
    <text evidence="3">The sequence shown here is derived from an EMBL/GenBank/DDBJ whole genome shotgun (WGS) entry which is preliminary data.</text>
</comment>
<feature type="chain" id="PRO_5045974631" evidence="1">
    <location>
        <begin position="21"/>
        <end position="347"/>
    </location>
</feature>
<dbReference type="Pfam" id="PF13609">
    <property type="entry name" value="Porin_4"/>
    <property type="match status" value="1"/>
</dbReference>
<name>A0ABY2X614_9RHOB</name>
<evidence type="ECO:0000313" key="4">
    <source>
        <dbReference type="Proteomes" id="UP001191082"/>
    </source>
</evidence>
<evidence type="ECO:0000313" key="3">
    <source>
        <dbReference type="EMBL" id="TMV10900.1"/>
    </source>
</evidence>
<dbReference type="InterPro" id="IPR023614">
    <property type="entry name" value="Porin_dom_sf"/>
</dbReference>
<dbReference type="InterPro" id="IPR033900">
    <property type="entry name" value="Gram_neg_porin_domain"/>
</dbReference>
<dbReference type="SUPFAM" id="SSF56935">
    <property type="entry name" value="Porins"/>
    <property type="match status" value="1"/>
</dbReference>
<keyword evidence="1" id="KW-0732">Signal</keyword>
<dbReference type="EMBL" id="VCPC01000004">
    <property type="protein sequence ID" value="TMV10900.1"/>
    <property type="molecule type" value="Genomic_DNA"/>
</dbReference>
<dbReference type="Proteomes" id="UP001191082">
    <property type="component" value="Unassembled WGS sequence"/>
</dbReference>
<accession>A0ABY2X614</accession>
<protein>
    <submittedName>
        <fullName evidence="3">Porin</fullName>
    </submittedName>
</protein>
<dbReference type="Gene3D" id="2.40.160.10">
    <property type="entry name" value="Porin"/>
    <property type="match status" value="1"/>
</dbReference>